<evidence type="ECO:0000313" key="2">
    <source>
        <dbReference type="Proteomes" id="UP000827976"/>
    </source>
</evidence>
<proteinExistence type="predicted"/>
<dbReference type="EC" id="3.2.1.15" evidence="1"/>
<gene>
    <name evidence="1" type="ORF">IHE45_01G079500</name>
</gene>
<organism evidence="1 2">
    <name type="scientific">Dioscorea alata</name>
    <name type="common">Purple yam</name>
    <dbReference type="NCBI Taxonomy" id="55571"/>
    <lineage>
        <taxon>Eukaryota</taxon>
        <taxon>Viridiplantae</taxon>
        <taxon>Streptophyta</taxon>
        <taxon>Embryophyta</taxon>
        <taxon>Tracheophyta</taxon>
        <taxon>Spermatophyta</taxon>
        <taxon>Magnoliopsida</taxon>
        <taxon>Liliopsida</taxon>
        <taxon>Dioscoreales</taxon>
        <taxon>Dioscoreaceae</taxon>
        <taxon>Dioscorea</taxon>
    </lineage>
</organism>
<accession>A0ACB7WW44</accession>
<protein>
    <submittedName>
        <fullName evidence="1">Polygalacturonase protein</fullName>
        <ecNumber evidence="1">3.2.1.15</ecNumber>
    </submittedName>
</protein>
<comment type="caution">
    <text evidence="1">The sequence shown here is derived from an EMBL/GenBank/DDBJ whole genome shotgun (WGS) entry which is preliminary data.</text>
</comment>
<evidence type="ECO:0000313" key="1">
    <source>
        <dbReference type="EMBL" id="KAH7692644.1"/>
    </source>
</evidence>
<reference evidence="2" key="1">
    <citation type="journal article" date="2022" name="Nat. Commun.">
        <title>Chromosome evolution and the genetic basis of agronomically important traits in greater yam.</title>
        <authorList>
            <person name="Bredeson J.V."/>
            <person name="Lyons J.B."/>
            <person name="Oniyinde I.O."/>
            <person name="Okereke N.R."/>
            <person name="Kolade O."/>
            <person name="Nnabue I."/>
            <person name="Nwadili C.O."/>
            <person name="Hribova E."/>
            <person name="Parker M."/>
            <person name="Nwogha J."/>
            <person name="Shu S."/>
            <person name="Carlson J."/>
            <person name="Kariba R."/>
            <person name="Muthemba S."/>
            <person name="Knop K."/>
            <person name="Barton G.J."/>
            <person name="Sherwood A.V."/>
            <person name="Lopez-Montes A."/>
            <person name="Asiedu R."/>
            <person name="Jamnadass R."/>
            <person name="Muchugi A."/>
            <person name="Goodstein D."/>
            <person name="Egesi C.N."/>
            <person name="Featherston J."/>
            <person name="Asfaw A."/>
            <person name="Simpson G.G."/>
            <person name="Dolezel J."/>
            <person name="Hendre P.S."/>
            <person name="Van Deynze A."/>
            <person name="Kumar P.L."/>
            <person name="Obidiegwu J.E."/>
            <person name="Bhattacharjee R."/>
            <person name="Rokhsar D.S."/>
        </authorList>
    </citation>
    <scope>NUCLEOTIDE SEQUENCE [LARGE SCALE GENOMIC DNA]</scope>
    <source>
        <strain evidence="2">cv. TDa95/00328</strain>
    </source>
</reference>
<keyword evidence="2" id="KW-1185">Reference proteome</keyword>
<keyword evidence="1" id="KW-0326">Glycosidase</keyword>
<dbReference type="EMBL" id="CM037011">
    <property type="protein sequence ID" value="KAH7692644.1"/>
    <property type="molecule type" value="Genomic_DNA"/>
</dbReference>
<name>A0ACB7WW44_DIOAL</name>
<sequence length="315" mass="35340">MSCIQQERVALLKFKTRLEDPHHLLSSWTGEDCCTWRGIGCDNKTEHVNMMDLRHEHLCDGLSNNGLLSEEINPSLLDMKHLNHLDLSSNNFKGIPIPNFIGSFAELSYLNLSNVGFTGMIPPQLGNLTSLRYLDLNSLYHANHRLFADELNWISRLSTLKHLDMSGANLAKASNWHYAVSMLPVLSVLLLSDCQLQQLPSSAPNFNFTNSIAIIDLSNNQINSNFPVWMTNFSNLVQLDLWFNHFHGPIPEAIGQMASLEVLQLGLNNFVGPLPRNMGKHVTCAVLISHPTISVKTQAHSWIFSLYVSAILLRS</sequence>
<dbReference type="Proteomes" id="UP000827976">
    <property type="component" value="Chromosome 1"/>
</dbReference>
<keyword evidence="1" id="KW-0378">Hydrolase</keyword>